<keyword evidence="2" id="KW-1185">Reference proteome</keyword>
<sequence>MLDTLIALCPPGLRAVLRAWVARPQAEPVLLPGLDARPAPMKPLLPPAATNDNPLLAVQEAVERDLRASGHLR</sequence>
<evidence type="ECO:0000313" key="2">
    <source>
        <dbReference type="Proteomes" id="UP000198704"/>
    </source>
</evidence>
<organism evidence="1 2">
    <name type="scientific">Methylobacterium phyllostachyos</name>
    <dbReference type="NCBI Taxonomy" id="582672"/>
    <lineage>
        <taxon>Bacteria</taxon>
        <taxon>Pseudomonadati</taxon>
        <taxon>Pseudomonadota</taxon>
        <taxon>Alphaproteobacteria</taxon>
        <taxon>Hyphomicrobiales</taxon>
        <taxon>Methylobacteriaceae</taxon>
        <taxon>Methylobacterium</taxon>
    </lineage>
</organism>
<gene>
    <name evidence="1" type="ORF">SAMN05216360_11668</name>
</gene>
<proteinExistence type="predicted"/>
<evidence type="ECO:0000313" key="1">
    <source>
        <dbReference type="EMBL" id="SDO20011.1"/>
    </source>
</evidence>
<accession>A0A1H0HMF6</accession>
<reference evidence="2" key="1">
    <citation type="submission" date="2016-10" db="EMBL/GenBank/DDBJ databases">
        <authorList>
            <person name="Varghese N."/>
            <person name="Submissions S."/>
        </authorList>
    </citation>
    <scope>NUCLEOTIDE SEQUENCE [LARGE SCALE GENOMIC DNA]</scope>
    <source>
        <strain evidence="2">BL47</strain>
    </source>
</reference>
<dbReference type="EMBL" id="FNHS01000016">
    <property type="protein sequence ID" value="SDO20011.1"/>
    <property type="molecule type" value="Genomic_DNA"/>
</dbReference>
<dbReference type="Proteomes" id="UP000198704">
    <property type="component" value="Unassembled WGS sequence"/>
</dbReference>
<dbReference type="RefSeq" id="WP_091720375.1">
    <property type="nucleotide sequence ID" value="NZ_FNHS01000016.1"/>
</dbReference>
<dbReference type="AlphaFoldDB" id="A0A1H0HMF6"/>
<protein>
    <submittedName>
        <fullName evidence="1">Uncharacterized protein</fullName>
    </submittedName>
</protein>
<name>A0A1H0HMF6_9HYPH</name>